<gene>
    <name evidence="1" type="ORF">METZ01_LOCUS244791</name>
</gene>
<evidence type="ECO:0000313" key="1">
    <source>
        <dbReference type="EMBL" id="SVB91937.1"/>
    </source>
</evidence>
<dbReference type="AlphaFoldDB" id="A0A382HY83"/>
<protein>
    <recommendedName>
        <fullName evidence="2">Pentapeptide repeat-containing protein</fullName>
    </recommendedName>
</protein>
<accession>A0A382HY83</accession>
<name>A0A382HY83_9ZZZZ</name>
<dbReference type="EMBL" id="UINC01063860">
    <property type="protein sequence ID" value="SVB91937.1"/>
    <property type="molecule type" value="Genomic_DNA"/>
</dbReference>
<organism evidence="1">
    <name type="scientific">marine metagenome</name>
    <dbReference type="NCBI Taxonomy" id="408172"/>
    <lineage>
        <taxon>unclassified sequences</taxon>
        <taxon>metagenomes</taxon>
        <taxon>ecological metagenomes</taxon>
    </lineage>
</organism>
<proteinExistence type="predicted"/>
<reference evidence="1" key="1">
    <citation type="submission" date="2018-05" db="EMBL/GenBank/DDBJ databases">
        <authorList>
            <person name="Lanie J.A."/>
            <person name="Ng W.-L."/>
            <person name="Kazmierczak K.M."/>
            <person name="Andrzejewski T.M."/>
            <person name="Davidsen T.M."/>
            <person name="Wayne K.J."/>
            <person name="Tettelin H."/>
            <person name="Glass J.I."/>
            <person name="Rusch D."/>
            <person name="Podicherti R."/>
            <person name="Tsui H.-C.T."/>
            <person name="Winkler M.E."/>
        </authorList>
    </citation>
    <scope>NUCLEOTIDE SEQUENCE</scope>
</reference>
<sequence length="40" mass="4238">MLGAFKSPLRHVEMLVNADLERANLGGANLFGASPSDLKP</sequence>
<evidence type="ECO:0008006" key="2">
    <source>
        <dbReference type="Google" id="ProtNLM"/>
    </source>
</evidence>